<feature type="compositionally biased region" description="Basic and acidic residues" evidence="1">
    <location>
        <begin position="12"/>
        <end position="27"/>
    </location>
</feature>
<feature type="compositionally biased region" description="Basic and acidic residues" evidence="1">
    <location>
        <begin position="94"/>
        <end position="106"/>
    </location>
</feature>
<comment type="caution">
    <text evidence="2">The sequence shown here is derived from an EMBL/GenBank/DDBJ whole genome shotgun (WGS) entry which is preliminary data.</text>
</comment>
<evidence type="ECO:0000256" key="1">
    <source>
        <dbReference type="SAM" id="MobiDB-lite"/>
    </source>
</evidence>
<reference evidence="2 3" key="1">
    <citation type="submission" date="2019-08" db="EMBL/GenBank/DDBJ databases">
        <title>Bioinformatics analysis of the strain L3 and L5.</title>
        <authorList>
            <person name="Li X."/>
        </authorList>
    </citation>
    <scope>NUCLEOTIDE SEQUENCE [LARGE SCALE GENOMIC DNA]</scope>
    <source>
        <strain evidence="2 3">L3</strain>
    </source>
</reference>
<dbReference type="RefSeq" id="WP_149436024.1">
    <property type="nucleotide sequence ID" value="NZ_VTPX01000008.1"/>
</dbReference>
<gene>
    <name evidence="2" type="ORF">F0A16_13980</name>
</gene>
<feature type="compositionally biased region" description="Polar residues" evidence="1">
    <location>
        <begin position="51"/>
        <end position="66"/>
    </location>
</feature>
<sequence>MARSKSQQAQETKADDPAAEQDARDQEATAGQSDQSEQPSATDGVAADAQPSISASADGEQSQLTGMSDVPPETPPTNIEQGGDQGGDEQGDDEGFKDPSDLDPERPIEVLILRDETVDGIDYRPGATPTLPARIAERLLERRVADSHPAAIRAFRSAQGGARESEQVIE</sequence>
<evidence type="ECO:0000313" key="3">
    <source>
        <dbReference type="Proteomes" id="UP000466024"/>
    </source>
</evidence>
<dbReference type="AlphaFoldDB" id="A0A640W9S8"/>
<feature type="compositionally biased region" description="Polar residues" evidence="1">
    <location>
        <begin position="29"/>
        <end position="41"/>
    </location>
</feature>
<accession>A0A640W9S8</accession>
<feature type="compositionally biased region" description="Polar residues" evidence="1">
    <location>
        <begin position="1"/>
        <end position="11"/>
    </location>
</feature>
<dbReference type="Proteomes" id="UP000466024">
    <property type="component" value="Unassembled WGS sequence"/>
</dbReference>
<name>A0A640W9S8_9GAMM</name>
<protein>
    <submittedName>
        <fullName evidence="2">Uncharacterized protein</fullName>
    </submittedName>
</protein>
<dbReference type="EMBL" id="VTPX01000008">
    <property type="protein sequence ID" value="KAA0017112.1"/>
    <property type="molecule type" value="Genomic_DNA"/>
</dbReference>
<organism evidence="2 3">
    <name type="scientific">Salinicola corii</name>
    <dbReference type="NCBI Taxonomy" id="2606937"/>
    <lineage>
        <taxon>Bacteria</taxon>
        <taxon>Pseudomonadati</taxon>
        <taxon>Pseudomonadota</taxon>
        <taxon>Gammaproteobacteria</taxon>
        <taxon>Oceanospirillales</taxon>
        <taxon>Halomonadaceae</taxon>
        <taxon>Salinicola</taxon>
    </lineage>
</organism>
<proteinExistence type="predicted"/>
<feature type="region of interest" description="Disordered" evidence="1">
    <location>
        <begin position="1"/>
        <end position="106"/>
    </location>
</feature>
<evidence type="ECO:0000313" key="2">
    <source>
        <dbReference type="EMBL" id="KAA0017112.1"/>
    </source>
</evidence>
<keyword evidence="3" id="KW-1185">Reference proteome</keyword>